<protein>
    <recommendedName>
        <fullName evidence="2">Nephrocystin 3-like N-terminal domain-containing protein</fullName>
    </recommendedName>
</protein>
<dbReference type="EMBL" id="MU864596">
    <property type="protein sequence ID" value="KAK4182919.1"/>
    <property type="molecule type" value="Genomic_DNA"/>
</dbReference>
<proteinExistence type="predicted"/>
<keyword evidence="4" id="KW-1185">Reference proteome</keyword>
<comment type="caution">
    <text evidence="3">The sequence shown here is derived from an EMBL/GenBank/DDBJ whole genome shotgun (WGS) entry which is preliminary data.</text>
</comment>
<sequence>MSSPNLSQVPISISSRCPVKPSIYRSFFDEALDDVTYRRFKQDEHTPRLLRVTGGPGCGKTTFASLAVQDLAEHDSPLPANGQQARLVISLFLEPAESNARTAVENEQNNHGSFIARFLAEIEKQVDADLKIDPNLTPPASPQMQPPESLLDSIRFKLRRFSRVFLVVDDIDCLWVTPEAYFLVEEQLELLYQDMGVRVMTTSRTPFRRFSKGFVCDFGLLDEDASVFGEDDQEIEHDESDSHGLLRWWTCDDPEHEKPEVICEKCYDAGSTCSLKHDLFTYEHHIRPMVDLDLGGNQEAFKSFIIHRLQLEHGAFWPHSHPQFPLADQDTYPPLSSVGRRLAPLSSAPDEVSPLAYNLIEKLSDTSFGNIAIALARIEMVLSTENLDEVLTTSDRLPPMIVSMFDGLVSSIVKERLASEDPEARARASLALHTLHIMAKEEFDGLEFDKVQTRLLEQQKQQVCCGPHRFLREVDREDLVDELLWASGGLLVSRLERDGTIIVSCADQNFFMYLSENYNELLSRGVCTI</sequence>
<feature type="domain" description="Nephrocystin 3-like N-terminal" evidence="2">
    <location>
        <begin position="31"/>
        <end position="204"/>
    </location>
</feature>
<name>A0AAN7ADU7_9PEZI</name>
<dbReference type="InterPro" id="IPR056884">
    <property type="entry name" value="NPHP3-like_N"/>
</dbReference>
<evidence type="ECO:0000256" key="1">
    <source>
        <dbReference type="ARBA" id="ARBA00022737"/>
    </source>
</evidence>
<evidence type="ECO:0000313" key="3">
    <source>
        <dbReference type="EMBL" id="KAK4182919.1"/>
    </source>
</evidence>
<accession>A0AAN7ADU7</accession>
<reference evidence="3" key="2">
    <citation type="submission" date="2023-05" db="EMBL/GenBank/DDBJ databases">
        <authorList>
            <consortium name="Lawrence Berkeley National Laboratory"/>
            <person name="Steindorff A."/>
            <person name="Hensen N."/>
            <person name="Bonometti L."/>
            <person name="Westerberg I."/>
            <person name="Brannstrom I.O."/>
            <person name="Guillou S."/>
            <person name="Cros-Aarteil S."/>
            <person name="Calhoun S."/>
            <person name="Haridas S."/>
            <person name="Kuo A."/>
            <person name="Mondo S."/>
            <person name="Pangilinan J."/>
            <person name="Riley R."/>
            <person name="Labutti K."/>
            <person name="Andreopoulos B."/>
            <person name="Lipzen A."/>
            <person name="Chen C."/>
            <person name="Yanf M."/>
            <person name="Daum C."/>
            <person name="Ng V."/>
            <person name="Clum A."/>
            <person name="Ohm R."/>
            <person name="Martin F."/>
            <person name="Silar P."/>
            <person name="Natvig D."/>
            <person name="Lalanne C."/>
            <person name="Gautier V."/>
            <person name="Ament-Velasquez S.L."/>
            <person name="Kruys A."/>
            <person name="Hutchinson M.I."/>
            <person name="Powell A.J."/>
            <person name="Barry K."/>
            <person name="Miller A.N."/>
            <person name="Grigoriev I.V."/>
            <person name="Debuchy R."/>
            <person name="Gladieux P."/>
            <person name="Thoren M.H."/>
            <person name="Johannesson H."/>
        </authorList>
    </citation>
    <scope>NUCLEOTIDE SEQUENCE</scope>
    <source>
        <strain evidence="3">PSN309</strain>
    </source>
</reference>
<dbReference type="Pfam" id="PF24883">
    <property type="entry name" value="NPHP3_N"/>
    <property type="match status" value="1"/>
</dbReference>
<dbReference type="Proteomes" id="UP001302126">
    <property type="component" value="Unassembled WGS sequence"/>
</dbReference>
<gene>
    <name evidence="3" type="ORF">QBC35DRAFT_135784</name>
</gene>
<evidence type="ECO:0000313" key="4">
    <source>
        <dbReference type="Proteomes" id="UP001302126"/>
    </source>
</evidence>
<dbReference type="Gene3D" id="3.40.50.300">
    <property type="entry name" value="P-loop containing nucleotide triphosphate hydrolases"/>
    <property type="match status" value="1"/>
</dbReference>
<evidence type="ECO:0000259" key="2">
    <source>
        <dbReference type="Pfam" id="PF24883"/>
    </source>
</evidence>
<keyword evidence="1" id="KW-0677">Repeat</keyword>
<organism evidence="3 4">
    <name type="scientific">Podospora australis</name>
    <dbReference type="NCBI Taxonomy" id="1536484"/>
    <lineage>
        <taxon>Eukaryota</taxon>
        <taxon>Fungi</taxon>
        <taxon>Dikarya</taxon>
        <taxon>Ascomycota</taxon>
        <taxon>Pezizomycotina</taxon>
        <taxon>Sordariomycetes</taxon>
        <taxon>Sordariomycetidae</taxon>
        <taxon>Sordariales</taxon>
        <taxon>Podosporaceae</taxon>
        <taxon>Podospora</taxon>
    </lineage>
</organism>
<dbReference type="AlphaFoldDB" id="A0AAN7ADU7"/>
<dbReference type="SUPFAM" id="SSF52540">
    <property type="entry name" value="P-loop containing nucleoside triphosphate hydrolases"/>
    <property type="match status" value="1"/>
</dbReference>
<reference evidence="3" key="1">
    <citation type="journal article" date="2023" name="Mol. Phylogenet. Evol.">
        <title>Genome-scale phylogeny and comparative genomics of the fungal order Sordariales.</title>
        <authorList>
            <person name="Hensen N."/>
            <person name="Bonometti L."/>
            <person name="Westerberg I."/>
            <person name="Brannstrom I.O."/>
            <person name="Guillou S."/>
            <person name="Cros-Aarteil S."/>
            <person name="Calhoun S."/>
            <person name="Haridas S."/>
            <person name="Kuo A."/>
            <person name="Mondo S."/>
            <person name="Pangilinan J."/>
            <person name="Riley R."/>
            <person name="LaButti K."/>
            <person name="Andreopoulos B."/>
            <person name="Lipzen A."/>
            <person name="Chen C."/>
            <person name="Yan M."/>
            <person name="Daum C."/>
            <person name="Ng V."/>
            <person name="Clum A."/>
            <person name="Steindorff A."/>
            <person name="Ohm R.A."/>
            <person name="Martin F."/>
            <person name="Silar P."/>
            <person name="Natvig D.O."/>
            <person name="Lalanne C."/>
            <person name="Gautier V."/>
            <person name="Ament-Velasquez S.L."/>
            <person name="Kruys A."/>
            <person name="Hutchinson M.I."/>
            <person name="Powell A.J."/>
            <person name="Barry K."/>
            <person name="Miller A.N."/>
            <person name="Grigoriev I.V."/>
            <person name="Debuchy R."/>
            <person name="Gladieux P."/>
            <person name="Hiltunen Thoren M."/>
            <person name="Johannesson H."/>
        </authorList>
    </citation>
    <scope>NUCLEOTIDE SEQUENCE</scope>
    <source>
        <strain evidence="3">PSN309</strain>
    </source>
</reference>
<dbReference type="InterPro" id="IPR027417">
    <property type="entry name" value="P-loop_NTPase"/>
</dbReference>